<accession>A0A8H4TM02</accession>
<reference evidence="8" key="2">
    <citation type="submission" date="2020-05" db="EMBL/GenBank/DDBJ databases">
        <authorList>
            <person name="Kim H.-S."/>
            <person name="Proctor R.H."/>
            <person name="Brown D.W."/>
        </authorList>
    </citation>
    <scope>NUCLEOTIDE SEQUENCE</scope>
    <source>
        <strain evidence="8">NRRL 20472</strain>
    </source>
</reference>
<keyword evidence="2" id="KW-0479">Metal-binding</keyword>
<dbReference type="GO" id="GO:0000978">
    <property type="term" value="F:RNA polymerase II cis-regulatory region sequence-specific DNA binding"/>
    <property type="evidence" value="ECO:0007669"/>
    <property type="project" value="InterPro"/>
</dbReference>
<dbReference type="InterPro" id="IPR007219">
    <property type="entry name" value="XnlR_reg_dom"/>
</dbReference>
<proteinExistence type="predicted"/>
<dbReference type="GO" id="GO:0000785">
    <property type="term" value="C:chromatin"/>
    <property type="evidence" value="ECO:0007669"/>
    <property type="project" value="TreeGrafter"/>
</dbReference>
<reference evidence="8" key="1">
    <citation type="journal article" date="2020" name="BMC Genomics">
        <title>Correction to: Identification and distribution of gene clusters required for synthesis of sphingolipid metabolism inhibitors in diverse species of the filamentous fungus Fusarium.</title>
        <authorList>
            <person name="Kim H.S."/>
            <person name="Lohmar J.M."/>
            <person name="Busman M."/>
            <person name="Brown D.W."/>
            <person name="Naumann T.A."/>
            <person name="Divon H.H."/>
            <person name="Lysoe E."/>
            <person name="Uhlig S."/>
            <person name="Proctor R.H."/>
        </authorList>
    </citation>
    <scope>NUCLEOTIDE SEQUENCE</scope>
    <source>
        <strain evidence="8">NRRL 20472</strain>
    </source>
</reference>
<keyword evidence="9" id="KW-1185">Reference proteome</keyword>
<evidence type="ECO:0000313" key="8">
    <source>
        <dbReference type="EMBL" id="KAF4960239.1"/>
    </source>
</evidence>
<evidence type="ECO:0000256" key="1">
    <source>
        <dbReference type="ARBA" id="ARBA00004123"/>
    </source>
</evidence>
<evidence type="ECO:0000256" key="5">
    <source>
        <dbReference type="ARBA" id="ARBA00022833"/>
    </source>
</evidence>
<dbReference type="GO" id="GO:0006351">
    <property type="term" value="P:DNA-templated transcription"/>
    <property type="evidence" value="ECO:0007669"/>
    <property type="project" value="InterPro"/>
</dbReference>
<evidence type="ECO:0000256" key="2">
    <source>
        <dbReference type="ARBA" id="ARBA00022723"/>
    </source>
</evidence>
<name>A0A8H4TM02_9HYPO</name>
<dbReference type="GO" id="GO:0005634">
    <property type="term" value="C:nucleus"/>
    <property type="evidence" value="ECO:0007669"/>
    <property type="project" value="UniProtKB-SubCell"/>
</dbReference>
<dbReference type="EMBL" id="JABEXW010000643">
    <property type="protein sequence ID" value="KAF4960239.1"/>
    <property type="molecule type" value="Genomic_DNA"/>
</dbReference>
<dbReference type="AlphaFoldDB" id="A0A8H4TM02"/>
<evidence type="ECO:0000256" key="6">
    <source>
        <dbReference type="ARBA" id="ARBA00023242"/>
    </source>
</evidence>
<organism evidence="8 9">
    <name type="scientific">Fusarium sarcochroum</name>
    <dbReference type="NCBI Taxonomy" id="1208366"/>
    <lineage>
        <taxon>Eukaryota</taxon>
        <taxon>Fungi</taxon>
        <taxon>Dikarya</taxon>
        <taxon>Ascomycota</taxon>
        <taxon>Pezizomycotina</taxon>
        <taxon>Sordariomycetes</taxon>
        <taxon>Hypocreomycetidae</taxon>
        <taxon>Hypocreales</taxon>
        <taxon>Nectriaceae</taxon>
        <taxon>Fusarium</taxon>
        <taxon>Fusarium lateritium species complex</taxon>
    </lineage>
</organism>
<keyword evidence="3" id="KW-0677">Repeat</keyword>
<evidence type="ECO:0000259" key="7">
    <source>
        <dbReference type="Pfam" id="PF04082"/>
    </source>
</evidence>
<keyword evidence="4" id="KW-0863">Zinc-finger</keyword>
<dbReference type="PANTHER" id="PTHR40626">
    <property type="entry name" value="MIP31509P"/>
    <property type="match status" value="1"/>
</dbReference>
<dbReference type="OrthoDB" id="3945418at2759"/>
<dbReference type="Proteomes" id="UP000622797">
    <property type="component" value="Unassembled WGS sequence"/>
</dbReference>
<evidence type="ECO:0000256" key="4">
    <source>
        <dbReference type="ARBA" id="ARBA00022771"/>
    </source>
</evidence>
<dbReference type="GO" id="GO:0000981">
    <property type="term" value="F:DNA-binding transcription factor activity, RNA polymerase II-specific"/>
    <property type="evidence" value="ECO:0007669"/>
    <property type="project" value="InterPro"/>
</dbReference>
<protein>
    <recommendedName>
        <fullName evidence="7">Xylanolytic transcriptional activator regulatory domain-containing protein</fullName>
    </recommendedName>
</protein>
<dbReference type="PANTHER" id="PTHR40626:SF1">
    <property type="entry name" value="TRANSCRIPTION FACTOR WITH C2H2 AND ZN(2)-CYS(6) DNA BINDING DOMAIN (EUROFUNG)"/>
    <property type="match status" value="1"/>
</dbReference>
<keyword evidence="5" id="KW-0862">Zinc</keyword>
<feature type="domain" description="Xylanolytic transcriptional activator regulatory" evidence="7">
    <location>
        <begin position="209"/>
        <end position="409"/>
    </location>
</feature>
<keyword evidence="6" id="KW-0539">Nucleus</keyword>
<evidence type="ECO:0000313" key="9">
    <source>
        <dbReference type="Proteomes" id="UP000622797"/>
    </source>
</evidence>
<dbReference type="InterPro" id="IPR051059">
    <property type="entry name" value="VerF-like"/>
</dbReference>
<dbReference type="GO" id="GO:0008270">
    <property type="term" value="F:zinc ion binding"/>
    <property type="evidence" value="ECO:0007669"/>
    <property type="project" value="UniProtKB-KW"/>
</dbReference>
<comment type="subcellular location">
    <subcellularLocation>
        <location evidence="1">Nucleus</location>
    </subcellularLocation>
</comment>
<gene>
    <name evidence="8" type="ORF">FSARC_10527</name>
</gene>
<evidence type="ECO:0000256" key="3">
    <source>
        <dbReference type="ARBA" id="ARBA00022737"/>
    </source>
</evidence>
<sequence length="535" mass="60574">MSALFVRNLSAGQILLVDMPDLVQPEEAVLYHHKPDVVENFELAITARDALCHDPSHRPTTKMANEPPKDERLGLSFLLQASDPSHTSMDVTVATEPERISEAPAWNHRAPEATDWISGTVDPRFLLLNLSDMLLDEPQDCQEMGHDFFQFSSTFNTPATSVDTLTSRVASLTGILQDLTLNRPHLKDGLDQSYQNGFFATAHFHNALMIFFRRRYYHKLPIHWPTFDPDKIALHLFLAVILTGTAYLQYLEHSSGSFLTESLLELSEKYIFKELKQLTNQDITPVTSSHMLEICQAAVLMNSLEGSANHIEARRRISSKRIPTLVASLRKSGMIGLKHQSQPLEITWESFIHRETCIRVVSWTFVNDSLMTLFCNNPPTMAVKEMTGHFPCHSELWEADSNIAFQKRAQQDLLRPYPSSYNEAMEGLLAEEWTFSTRESFRRLNTSDLFLLTLDRWNSLWTGAFARISADEKSWLGIARHTPEVAALSRKIVELSGTGEAKSSAYMQCVATYDTAIFHEFVQTYGQEVTAAAKD</sequence>
<comment type="caution">
    <text evidence="8">The sequence shown here is derived from an EMBL/GenBank/DDBJ whole genome shotgun (WGS) entry which is preliminary data.</text>
</comment>
<dbReference type="Pfam" id="PF04082">
    <property type="entry name" value="Fungal_trans"/>
    <property type="match status" value="1"/>
</dbReference>